<keyword evidence="1" id="KW-1133">Transmembrane helix</keyword>
<organism evidence="2 3">
    <name type="scientific">Agrocybe pediades</name>
    <dbReference type="NCBI Taxonomy" id="84607"/>
    <lineage>
        <taxon>Eukaryota</taxon>
        <taxon>Fungi</taxon>
        <taxon>Dikarya</taxon>
        <taxon>Basidiomycota</taxon>
        <taxon>Agaricomycotina</taxon>
        <taxon>Agaricomycetes</taxon>
        <taxon>Agaricomycetidae</taxon>
        <taxon>Agaricales</taxon>
        <taxon>Agaricineae</taxon>
        <taxon>Strophariaceae</taxon>
        <taxon>Agrocybe</taxon>
    </lineage>
</organism>
<evidence type="ECO:0000256" key="1">
    <source>
        <dbReference type="SAM" id="Phobius"/>
    </source>
</evidence>
<dbReference type="Proteomes" id="UP000521872">
    <property type="component" value="Unassembled WGS sequence"/>
</dbReference>
<name>A0A8H4QRW9_9AGAR</name>
<sequence>MAEDLCEPLSQMVTTTAGQRAERGTSIRERIVCDDSVEQHVPRNMDCVMDLNAANPSQPVATTVVQSPIVNVVDSPLNDSYQEPILNWLLLCVWTWICTTGMQTLSAGLFPASKWFYSLFHCGTPDEGITEQSRREHLTRWEAALRAIARSWKDTQSITGSLLLVAALTVLQLDDVLGNRVICTLIASAILLALASILASFVYLLSKEQFITHWKTSEGPYMSFWRCISMPLDFTIWSFIFFISAVFILIYQRMLPAQAPDATGTQRTMNPPQPLGPAVVITILTITAACKIYYGLRVFYRRR</sequence>
<accession>A0A8H4QRW9</accession>
<keyword evidence="1" id="KW-0472">Membrane</keyword>
<evidence type="ECO:0000313" key="3">
    <source>
        <dbReference type="Proteomes" id="UP000521872"/>
    </source>
</evidence>
<dbReference type="AlphaFoldDB" id="A0A8H4QRW9"/>
<proteinExistence type="predicted"/>
<dbReference type="EMBL" id="JAACJL010000032">
    <property type="protein sequence ID" value="KAF4616058.1"/>
    <property type="molecule type" value="Genomic_DNA"/>
</dbReference>
<comment type="caution">
    <text evidence="2">The sequence shown here is derived from an EMBL/GenBank/DDBJ whole genome shotgun (WGS) entry which is preliminary data.</text>
</comment>
<keyword evidence="1" id="KW-0812">Transmembrane</keyword>
<protein>
    <submittedName>
        <fullName evidence="2">Uncharacterized protein</fullName>
    </submittedName>
</protein>
<evidence type="ECO:0000313" key="2">
    <source>
        <dbReference type="EMBL" id="KAF4616058.1"/>
    </source>
</evidence>
<reference evidence="2 3" key="1">
    <citation type="submission" date="2019-12" db="EMBL/GenBank/DDBJ databases">
        <authorList>
            <person name="Floudas D."/>
            <person name="Bentzer J."/>
            <person name="Ahren D."/>
            <person name="Johansson T."/>
            <person name="Persson P."/>
            <person name="Tunlid A."/>
        </authorList>
    </citation>
    <scope>NUCLEOTIDE SEQUENCE [LARGE SCALE GENOMIC DNA]</scope>
    <source>
        <strain evidence="2 3">CBS 102.39</strain>
    </source>
</reference>
<gene>
    <name evidence="2" type="ORF">D9613_011293</name>
</gene>
<feature type="transmembrane region" description="Helical" evidence="1">
    <location>
        <begin position="275"/>
        <end position="294"/>
    </location>
</feature>
<keyword evidence="3" id="KW-1185">Reference proteome</keyword>
<feature type="transmembrane region" description="Helical" evidence="1">
    <location>
        <begin position="234"/>
        <end position="255"/>
    </location>
</feature>
<feature type="transmembrane region" description="Helical" evidence="1">
    <location>
        <begin position="185"/>
        <end position="205"/>
    </location>
</feature>